<dbReference type="OrthoDB" id="3787314at2759"/>
<feature type="signal peptide" evidence="1">
    <location>
        <begin position="1"/>
        <end position="22"/>
    </location>
</feature>
<keyword evidence="3" id="KW-1185">Reference proteome</keyword>
<sequence>MRRPIFQTLLLFLLALIPTALADAPTTAVSTLFMTKTVYRVVTETKTGTPPASIANSTVPVSYGTIVPASSANYTATGTGGSIVVGPSKTAQATFTGAAAHMNANAYIAALVAGVGYLAL</sequence>
<dbReference type="Proteomes" id="UP000250266">
    <property type="component" value="Unassembled WGS sequence"/>
</dbReference>
<evidence type="ECO:0000256" key="1">
    <source>
        <dbReference type="SAM" id="SignalP"/>
    </source>
</evidence>
<evidence type="ECO:0000313" key="2">
    <source>
        <dbReference type="EMBL" id="OCK73721.1"/>
    </source>
</evidence>
<feature type="chain" id="PRO_5034472038" description="Antifreeze protein" evidence="1">
    <location>
        <begin position="23"/>
        <end position="120"/>
    </location>
</feature>
<name>A0A8E2DY88_9PEZI</name>
<proteinExistence type="predicted"/>
<protein>
    <recommendedName>
        <fullName evidence="4">Antifreeze protein</fullName>
    </recommendedName>
</protein>
<dbReference type="EMBL" id="KV745676">
    <property type="protein sequence ID" value="OCK73721.1"/>
    <property type="molecule type" value="Genomic_DNA"/>
</dbReference>
<evidence type="ECO:0000313" key="3">
    <source>
        <dbReference type="Proteomes" id="UP000250266"/>
    </source>
</evidence>
<evidence type="ECO:0008006" key="4">
    <source>
        <dbReference type="Google" id="ProtNLM"/>
    </source>
</evidence>
<accession>A0A8E2DY88</accession>
<keyword evidence="1" id="KW-0732">Signal</keyword>
<organism evidence="2 3">
    <name type="scientific">Lepidopterella palustris CBS 459.81</name>
    <dbReference type="NCBI Taxonomy" id="1314670"/>
    <lineage>
        <taxon>Eukaryota</taxon>
        <taxon>Fungi</taxon>
        <taxon>Dikarya</taxon>
        <taxon>Ascomycota</taxon>
        <taxon>Pezizomycotina</taxon>
        <taxon>Dothideomycetes</taxon>
        <taxon>Pleosporomycetidae</taxon>
        <taxon>Mytilinidiales</taxon>
        <taxon>Argynnaceae</taxon>
        <taxon>Lepidopterella</taxon>
    </lineage>
</organism>
<gene>
    <name evidence="2" type="ORF">K432DRAFT_398656</name>
</gene>
<dbReference type="AlphaFoldDB" id="A0A8E2DY88"/>
<reference evidence="2 3" key="1">
    <citation type="journal article" date="2016" name="Nat. Commun.">
        <title>Ectomycorrhizal ecology is imprinted in the genome of the dominant symbiotic fungus Cenococcum geophilum.</title>
        <authorList>
            <consortium name="DOE Joint Genome Institute"/>
            <person name="Peter M."/>
            <person name="Kohler A."/>
            <person name="Ohm R.A."/>
            <person name="Kuo A."/>
            <person name="Krutzmann J."/>
            <person name="Morin E."/>
            <person name="Arend M."/>
            <person name="Barry K.W."/>
            <person name="Binder M."/>
            <person name="Choi C."/>
            <person name="Clum A."/>
            <person name="Copeland A."/>
            <person name="Grisel N."/>
            <person name="Haridas S."/>
            <person name="Kipfer T."/>
            <person name="LaButti K."/>
            <person name="Lindquist E."/>
            <person name="Lipzen A."/>
            <person name="Maire R."/>
            <person name="Meier B."/>
            <person name="Mihaltcheva S."/>
            <person name="Molinier V."/>
            <person name="Murat C."/>
            <person name="Poggeler S."/>
            <person name="Quandt C.A."/>
            <person name="Sperisen C."/>
            <person name="Tritt A."/>
            <person name="Tisserant E."/>
            <person name="Crous P.W."/>
            <person name="Henrissat B."/>
            <person name="Nehls U."/>
            <person name="Egli S."/>
            <person name="Spatafora J.W."/>
            <person name="Grigoriev I.V."/>
            <person name="Martin F.M."/>
        </authorList>
    </citation>
    <scope>NUCLEOTIDE SEQUENCE [LARGE SCALE GENOMIC DNA]</scope>
    <source>
        <strain evidence="2 3">CBS 459.81</strain>
    </source>
</reference>